<dbReference type="AlphaFoldDB" id="A0A3S4C034"/>
<sequence length="236" mass="24512">MTTTHERGLDRAALEEMLPWHAAGTLGRAEAEAVEQALARDPELARRYELVREEHLETIHLNESLGAPSARALDRVMAAMTQDAVARDPRAASRRGPAAVLSRIAAVLDVLSPRAVAWAGAAAAVVILVQAGLIAGLAVGERGGAVLEMASYDAPAGSAAPAAGAFALVRFVPQATAADIARVLEARGATIVDGPKPGGLYRVRVAGEALTDDDFARLLATWQAETAVVGFVAKAQ</sequence>
<dbReference type="EMBL" id="UWOC01000205">
    <property type="protein sequence ID" value="VCU11597.1"/>
    <property type="molecule type" value="Genomic_DNA"/>
</dbReference>
<keyword evidence="1" id="KW-0472">Membrane</keyword>
<evidence type="ECO:0000313" key="2">
    <source>
        <dbReference type="EMBL" id="VCU11597.1"/>
    </source>
</evidence>
<organism evidence="2 3">
    <name type="scientific">Rhodoplanes serenus</name>
    <dbReference type="NCBI Taxonomy" id="200615"/>
    <lineage>
        <taxon>Bacteria</taxon>
        <taxon>Pseudomonadati</taxon>
        <taxon>Pseudomonadota</taxon>
        <taxon>Alphaproteobacteria</taxon>
        <taxon>Hyphomicrobiales</taxon>
        <taxon>Nitrobacteraceae</taxon>
        <taxon>Rhodoplanes</taxon>
    </lineage>
</organism>
<reference evidence="3" key="1">
    <citation type="submission" date="2018-10" db="EMBL/GenBank/DDBJ databases">
        <authorList>
            <person name="Peiro R."/>
            <person name="Begona"/>
            <person name="Cbmso G."/>
            <person name="Lopez M."/>
            <person name="Gonzalez S."/>
            <person name="Sacristan E."/>
            <person name="Castillo E."/>
        </authorList>
    </citation>
    <scope>NUCLEOTIDE SEQUENCE [LARGE SCALE GENOMIC DNA]</scope>
</reference>
<accession>A0A3S4C034</accession>
<keyword evidence="1" id="KW-0812">Transmembrane</keyword>
<keyword evidence="3" id="KW-1185">Reference proteome</keyword>
<protein>
    <submittedName>
        <fullName evidence="2">Uncharacterized protein</fullName>
    </submittedName>
</protein>
<dbReference type="Proteomes" id="UP000289200">
    <property type="component" value="Unassembled WGS sequence"/>
</dbReference>
<name>A0A3S4C034_9BRAD</name>
<proteinExistence type="predicted"/>
<dbReference type="RefSeq" id="WP_129611541.1">
    <property type="nucleotide sequence ID" value="NZ_UWOC01000205.1"/>
</dbReference>
<feature type="transmembrane region" description="Helical" evidence="1">
    <location>
        <begin position="115"/>
        <end position="139"/>
    </location>
</feature>
<keyword evidence="1" id="KW-1133">Transmembrane helix</keyword>
<comment type="caution">
    <text evidence="2">The sequence shown here is derived from an EMBL/GenBank/DDBJ whole genome shotgun (WGS) entry which is preliminary data.</text>
</comment>
<evidence type="ECO:0000256" key="1">
    <source>
        <dbReference type="SAM" id="Phobius"/>
    </source>
</evidence>
<evidence type="ECO:0000313" key="3">
    <source>
        <dbReference type="Proteomes" id="UP000289200"/>
    </source>
</evidence>
<gene>
    <name evidence="2" type="ORF">RHODGE_RHODGE_04811</name>
</gene>
<dbReference type="OrthoDB" id="7877390at2"/>